<comment type="caution">
    <text evidence="2">The sequence shown here is derived from an EMBL/GenBank/DDBJ whole genome shotgun (WGS) entry which is preliminary data.</text>
</comment>
<name>A0A256F737_9HYPH</name>
<evidence type="ECO:0000313" key="2">
    <source>
        <dbReference type="EMBL" id="OYR10677.1"/>
    </source>
</evidence>
<proteinExistence type="predicted"/>
<keyword evidence="1" id="KW-1133">Transmembrane helix</keyword>
<keyword evidence="3" id="KW-1185">Reference proteome</keyword>
<evidence type="ECO:0000256" key="1">
    <source>
        <dbReference type="SAM" id="Phobius"/>
    </source>
</evidence>
<dbReference type="EMBL" id="NNRL01000163">
    <property type="protein sequence ID" value="OYR10677.1"/>
    <property type="molecule type" value="Genomic_DNA"/>
</dbReference>
<organism evidence="2 3">
    <name type="scientific">Brucella grignonensis</name>
    <dbReference type="NCBI Taxonomy" id="94627"/>
    <lineage>
        <taxon>Bacteria</taxon>
        <taxon>Pseudomonadati</taxon>
        <taxon>Pseudomonadota</taxon>
        <taxon>Alphaproteobacteria</taxon>
        <taxon>Hyphomicrobiales</taxon>
        <taxon>Brucellaceae</taxon>
        <taxon>Brucella/Ochrobactrum group</taxon>
        <taxon>Brucella</taxon>
    </lineage>
</organism>
<accession>A0A256F737</accession>
<sequence>MDSLRRIILTNYIQIIGIAKLAHLIWNSESFALSLDRLAVPAYA</sequence>
<evidence type="ECO:0000313" key="3">
    <source>
        <dbReference type="Proteomes" id="UP000216478"/>
    </source>
</evidence>
<reference evidence="2 3" key="1">
    <citation type="submission" date="2017-07" db="EMBL/GenBank/DDBJ databases">
        <title>Phylogenetic study on the rhizospheric bacterium Ochrobactrum sp. A44.</title>
        <authorList>
            <person name="Krzyzanowska D.M."/>
            <person name="Ossowicki A."/>
            <person name="Rajewska M."/>
            <person name="Maciag T."/>
            <person name="Kaczynski Z."/>
            <person name="Czerwicka M."/>
            <person name="Jafra S."/>
        </authorList>
    </citation>
    <scope>NUCLEOTIDE SEQUENCE [LARGE SCALE GENOMIC DNA]</scope>
    <source>
        <strain evidence="2 3">OgA9a</strain>
    </source>
</reference>
<protein>
    <submittedName>
        <fullName evidence="2">Uncharacterized protein</fullName>
    </submittedName>
</protein>
<dbReference type="AlphaFoldDB" id="A0A256F737"/>
<keyword evidence="1" id="KW-0812">Transmembrane</keyword>
<dbReference type="Proteomes" id="UP000216478">
    <property type="component" value="Unassembled WGS sequence"/>
</dbReference>
<keyword evidence="1" id="KW-0472">Membrane</keyword>
<feature type="transmembrane region" description="Helical" evidence="1">
    <location>
        <begin position="7"/>
        <end position="26"/>
    </location>
</feature>
<gene>
    <name evidence="2" type="ORF">CEV33_2140</name>
</gene>